<dbReference type="AlphaFoldDB" id="A0A832J516"/>
<evidence type="ECO:0000256" key="7">
    <source>
        <dbReference type="ARBA" id="ARBA00023277"/>
    </source>
</evidence>
<keyword evidence="5" id="KW-0328">Glycosyltransferase</keyword>
<evidence type="ECO:0000313" key="10">
    <source>
        <dbReference type="EMBL" id="HHJ80006.1"/>
    </source>
</evidence>
<accession>A0A832J516</accession>
<dbReference type="InterPro" id="IPR017853">
    <property type="entry name" value="GH"/>
</dbReference>
<name>A0A832J516_9GAMM</name>
<evidence type="ECO:0000256" key="9">
    <source>
        <dbReference type="ARBA" id="ARBA00031501"/>
    </source>
</evidence>
<comment type="caution">
    <text evidence="10">The sequence shown here is derived from an EMBL/GenBank/DDBJ whole genome shotgun (WGS) entry which is preliminary data.</text>
</comment>
<dbReference type="InterPro" id="IPR003385">
    <property type="entry name" value="Glyco_hydro_77"/>
</dbReference>
<evidence type="ECO:0000256" key="3">
    <source>
        <dbReference type="ARBA" id="ARBA00012560"/>
    </source>
</evidence>
<gene>
    <name evidence="10" type="ORF">ENJ65_00065</name>
</gene>
<comment type="catalytic activity">
    <reaction evidence="1">
        <text>Transfers a segment of a (1-&gt;4)-alpha-D-glucan to a new position in an acceptor, which may be glucose or a (1-&gt;4)-alpha-D-glucan.</text>
        <dbReference type="EC" id="2.4.1.25"/>
    </reaction>
</comment>
<dbReference type="PANTHER" id="PTHR32438:SF5">
    <property type="entry name" value="4-ALPHA-GLUCANOTRANSFERASE DPE1, CHLOROPLASTIC_AMYLOPLASTIC"/>
    <property type="match status" value="1"/>
</dbReference>
<proteinExistence type="inferred from homology"/>
<dbReference type="Proteomes" id="UP000885832">
    <property type="component" value="Unassembled WGS sequence"/>
</dbReference>
<evidence type="ECO:0000256" key="8">
    <source>
        <dbReference type="ARBA" id="ARBA00031423"/>
    </source>
</evidence>
<comment type="similarity">
    <text evidence="2">Belongs to the disproportionating enzyme family.</text>
</comment>
<dbReference type="SUPFAM" id="SSF51445">
    <property type="entry name" value="(Trans)glycosidases"/>
    <property type="match status" value="1"/>
</dbReference>
<evidence type="ECO:0000256" key="5">
    <source>
        <dbReference type="ARBA" id="ARBA00022676"/>
    </source>
</evidence>
<organism evidence="10">
    <name type="scientific">Candidatus Tenderia electrophaga</name>
    <dbReference type="NCBI Taxonomy" id="1748243"/>
    <lineage>
        <taxon>Bacteria</taxon>
        <taxon>Pseudomonadati</taxon>
        <taxon>Pseudomonadota</taxon>
        <taxon>Gammaproteobacteria</taxon>
        <taxon>Candidatus Tenderiales</taxon>
        <taxon>Candidatus Tenderiaceae</taxon>
        <taxon>Candidatus Tenderia</taxon>
    </lineage>
</organism>
<dbReference type="PROSITE" id="PS51257">
    <property type="entry name" value="PROKAR_LIPOPROTEIN"/>
    <property type="match status" value="1"/>
</dbReference>
<keyword evidence="6" id="KW-0808">Transferase</keyword>
<evidence type="ECO:0000256" key="2">
    <source>
        <dbReference type="ARBA" id="ARBA00005684"/>
    </source>
</evidence>
<sequence>MRGKDTPLSRRRAGVLLHPTSLPGGVGCGDLGGDAYRFIDFLAASGLSVWQMLPLVPTHGDFSPYQGLSVHAGNPLLINLELLQTWGLLEMALEAEPKNFVEYRLLMLRHAYHGFKLMADGDMRAEYN</sequence>
<dbReference type="PANTHER" id="PTHR32438">
    <property type="entry name" value="4-ALPHA-GLUCANOTRANSFERASE DPE1, CHLOROPLASTIC/AMYLOPLASTIC"/>
    <property type="match status" value="1"/>
</dbReference>
<dbReference type="GO" id="GO:0004134">
    <property type="term" value="F:4-alpha-glucanotransferase activity"/>
    <property type="evidence" value="ECO:0007669"/>
    <property type="project" value="UniProtKB-EC"/>
</dbReference>
<dbReference type="EC" id="2.4.1.25" evidence="3"/>
<dbReference type="EMBL" id="DRNF01000006">
    <property type="protein sequence ID" value="HHJ80006.1"/>
    <property type="molecule type" value="Genomic_DNA"/>
</dbReference>
<dbReference type="GO" id="GO:0005975">
    <property type="term" value="P:carbohydrate metabolic process"/>
    <property type="evidence" value="ECO:0007669"/>
    <property type="project" value="InterPro"/>
</dbReference>
<keyword evidence="7" id="KW-0119">Carbohydrate metabolism</keyword>
<dbReference type="Gene3D" id="3.20.20.80">
    <property type="entry name" value="Glycosidases"/>
    <property type="match status" value="1"/>
</dbReference>
<evidence type="ECO:0000256" key="1">
    <source>
        <dbReference type="ARBA" id="ARBA00000439"/>
    </source>
</evidence>
<reference evidence="10" key="1">
    <citation type="journal article" date="2020" name="mSystems">
        <title>Genome- and Community-Level Interaction Insights into Carbon Utilization and Element Cycling Functions of Hydrothermarchaeota in Hydrothermal Sediment.</title>
        <authorList>
            <person name="Zhou Z."/>
            <person name="Liu Y."/>
            <person name="Xu W."/>
            <person name="Pan J."/>
            <person name="Luo Z.H."/>
            <person name="Li M."/>
        </authorList>
    </citation>
    <scope>NUCLEOTIDE SEQUENCE [LARGE SCALE GENOMIC DNA]</scope>
    <source>
        <strain evidence="10">HyVt-505</strain>
    </source>
</reference>
<feature type="non-terminal residue" evidence="10">
    <location>
        <position position="128"/>
    </location>
</feature>
<protein>
    <recommendedName>
        <fullName evidence="4">4-alpha-glucanotransferase</fullName>
        <ecNumber evidence="3">2.4.1.25</ecNumber>
    </recommendedName>
    <alternativeName>
        <fullName evidence="8">Amylomaltase</fullName>
    </alternativeName>
    <alternativeName>
        <fullName evidence="9">Disproportionating enzyme</fullName>
    </alternativeName>
</protein>
<evidence type="ECO:0000256" key="4">
    <source>
        <dbReference type="ARBA" id="ARBA00020295"/>
    </source>
</evidence>
<evidence type="ECO:0000256" key="6">
    <source>
        <dbReference type="ARBA" id="ARBA00022679"/>
    </source>
</evidence>
<dbReference type="Pfam" id="PF02446">
    <property type="entry name" value="Glyco_hydro_77"/>
    <property type="match status" value="1"/>
</dbReference>